<dbReference type="EMBL" id="JBCNJP010002767">
    <property type="protein sequence ID" value="KAK9050237.1"/>
    <property type="molecule type" value="Genomic_DNA"/>
</dbReference>
<name>A0AAP0CA66_9ASTR</name>
<evidence type="ECO:0000313" key="2">
    <source>
        <dbReference type="Proteomes" id="UP001408789"/>
    </source>
</evidence>
<keyword evidence="2" id="KW-1185">Reference proteome</keyword>
<protein>
    <submittedName>
        <fullName evidence="1">Uncharacterized protein</fullName>
    </submittedName>
</protein>
<gene>
    <name evidence="1" type="ORF">SSX86_030793</name>
</gene>
<proteinExistence type="predicted"/>
<accession>A0AAP0CA66</accession>
<evidence type="ECO:0000313" key="1">
    <source>
        <dbReference type="EMBL" id="KAK9050237.1"/>
    </source>
</evidence>
<reference evidence="1 2" key="1">
    <citation type="submission" date="2024-04" db="EMBL/GenBank/DDBJ databases">
        <title>The reference genome of an endangered Asteraceae, Deinandra increscens subsp. villosa, native to the Central Coast of California.</title>
        <authorList>
            <person name="Guilliams M."/>
            <person name="Hasenstab-Lehman K."/>
            <person name="Meyer R."/>
            <person name="Mcevoy S."/>
        </authorList>
    </citation>
    <scope>NUCLEOTIDE SEQUENCE [LARGE SCALE GENOMIC DNA]</scope>
    <source>
        <tissue evidence="1">Leaf</tissue>
    </source>
</reference>
<dbReference type="Proteomes" id="UP001408789">
    <property type="component" value="Unassembled WGS sequence"/>
</dbReference>
<dbReference type="AlphaFoldDB" id="A0AAP0CA66"/>
<organism evidence="1 2">
    <name type="scientific">Deinandra increscens subsp. villosa</name>
    <dbReference type="NCBI Taxonomy" id="3103831"/>
    <lineage>
        <taxon>Eukaryota</taxon>
        <taxon>Viridiplantae</taxon>
        <taxon>Streptophyta</taxon>
        <taxon>Embryophyta</taxon>
        <taxon>Tracheophyta</taxon>
        <taxon>Spermatophyta</taxon>
        <taxon>Magnoliopsida</taxon>
        <taxon>eudicotyledons</taxon>
        <taxon>Gunneridae</taxon>
        <taxon>Pentapetalae</taxon>
        <taxon>asterids</taxon>
        <taxon>campanulids</taxon>
        <taxon>Asterales</taxon>
        <taxon>Asteraceae</taxon>
        <taxon>Asteroideae</taxon>
        <taxon>Heliantheae alliance</taxon>
        <taxon>Madieae</taxon>
        <taxon>Madiinae</taxon>
        <taxon>Deinandra</taxon>
    </lineage>
</organism>
<sequence>MVNNKSPNMPMNETKIVTYSSNKTLRFVISLLILLCTTHVGVVECRTLSSPQVMSRTAVVVSITTVTGCSEKVQSEVRWRVKEELAHKMASGPSKRGPGH</sequence>
<comment type="caution">
    <text evidence="1">The sequence shown here is derived from an EMBL/GenBank/DDBJ whole genome shotgun (WGS) entry which is preliminary data.</text>
</comment>